<evidence type="ECO:0000313" key="10">
    <source>
        <dbReference type="Proteomes" id="UP000215539"/>
    </source>
</evidence>
<dbReference type="GO" id="GO:0004519">
    <property type="term" value="F:endonuclease activity"/>
    <property type="evidence" value="ECO:0007669"/>
    <property type="project" value="UniProtKB-KW"/>
</dbReference>
<dbReference type="NCBIfam" id="TIGR02116">
    <property type="entry name" value="toxin_Txe_YoeB"/>
    <property type="match status" value="1"/>
</dbReference>
<evidence type="ECO:0000313" key="8">
    <source>
        <dbReference type="EMBL" id="SNV10855.1"/>
    </source>
</evidence>
<dbReference type="InterPro" id="IPR035093">
    <property type="entry name" value="RelE/ParE_toxin_dom_sf"/>
</dbReference>
<dbReference type="InterPro" id="IPR009614">
    <property type="entry name" value="YoeB_toxin"/>
</dbReference>
<protein>
    <recommendedName>
        <fullName evidence="6">Putative mRNA interferase YoeB</fullName>
    </recommendedName>
</protein>
<evidence type="ECO:0000256" key="5">
    <source>
        <dbReference type="ARBA" id="ARBA00022801"/>
    </source>
</evidence>
<dbReference type="EMBL" id="CP014227">
    <property type="protein sequence ID" value="AMD84389.1"/>
    <property type="molecule type" value="Genomic_DNA"/>
</dbReference>
<dbReference type="SUPFAM" id="SSF143011">
    <property type="entry name" value="RelE-like"/>
    <property type="match status" value="1"/>
</dbReference>
<evidence type="ECO:0000256" key="6">
    <source>
        <dbReference type="ARBA" id="ARBA00030388"/>
    </source>
</evidence>
<name>A0AAX2GYA4_9FLAO</name>
<organism evidence="8 10">
    <name type="scientific">Capnocytophaga haemolytica</name>
    <dbReference type="NCBI Taxonomy" id="45243"/>
    <lineage>
        <taxon>Bacteria</taxon>
        <taxon>Pseudomonadati</taxon>
        <taxon>Bacteroidota</taxon>
        <taxon>Flavobacteriia</taxon>
        <taxon>Flavobacteriales</taxon>
        <taxon>Flavobacteriaceae</taxon>
        <taxon>Capnocytophaga</taxon>
    </lineage>
</organism>
<keyword evidence="9" id="KW-1185">Reference proteome</keyword>
<keyword evidence="3" id="KW-0540">Nuclease</keyword>
<dbReference type="Proteomes" id="UP000065822">
    <property type="component" value="Chromosome"/>
</dbReference>
<evidence type="ECO:0000256" key="4">
    <source>
        <dbReference type="ARBA" id="ARBA00022759"/>
    </source>
</evidence>
<dbReference type="PANTHER" id="PTHR38039">
    <property type="entry name" value="TOXIN YOEB"/>
    <property type="match status" value="1"/>
</dbReference>
<evidence type="ECO:0000313" key="7">
    <source>
        <dbReference type="EMBL" id="AMD84389.1"/>
    </source>
</evidence>
<dbReference type="GO" id="GO:0016787">
    <property type="term" value="F:hydrolase activity"/>
    <property type="evidence" value="ECO:0007669"/>
    <property type="project" value="UniProtKB-KW"/>
</dbReference>
<gene>
    <name evidence="8" type="primary">relK_3</name>
    <name evidence="7" type="ORF">AXF12_01860</name>
    <name evidence="8" type="ORF">SAMEA44541418_01381</name>
</gene>
<dbReference type="PANTHER" id="PTHR38039:SF1">
    <property type="entry name" value="TOXIN YOEB"/>
    <property type="match status" value="1"/>
</dbReference>
<dbReference type="KEGG" id="chg:AXF12_01860"/>
<dbReference type="RefSeq" id="WP_066427955.1">
    <property type="nucleotide sequence ID" value="NZ_CP014227.1"/>
</dbReference>
<keyword evidence="5 8" id="KW-0378">Hydrolase</keyword>
<reference evidence="8 10" key="2">
    <citation type="submission" date="2017-06" db="EMBL/GenBank/DDBJ databases">
        <authorList>
            <consortium name="Pathogen Informatics"/>
        </authorList>
    </citation>
    <scope>NUCLEOTIDE SEQUENCE [LARGE SCALE GENOMIC DNA]</scope>
    <source>
        <strain evidence="8 10">NCTC12947</strain>
    </source>
</reference>
<dbReference type="Pfam" id="PF06769">
    <property type="entry name" value="YoeB_toxin"/>
    <property type="match status" value="1"/>
</dbReference>
<evidence type="ECO:0000313" key="9">
    <source>
        <dbReference type="Proteomes" id="UP000065822"/>
    </source>
</evidence>
<dbReference type="Proteomes" id="UP000215539">
    <property type="component" value="Chromosome 1"/>
</dbReference>
<evidence type="ECO:0000256" key="2">
    <source>
        <dbReference type="ARBA" id="ARBA00022649"/>
    </source>
</evidence>
<dbReference type="GO" id="GO:0006401">
    <property type="term" value="P:RNA catabolic process"/>
    <property type="evidence" value="ECO:0007669"/>
    <property type="project" value="InterPro"/>
</dbReference>
<dbReference type="AlphaFoldDB" id="A0AAX2GYA4"/>
<dbReference type="EMBL" id="LT906449">
    <property type="protein sequence ID" value="SNV10855.1"/>
    <property type="molecule type" value="Genomic_DNA"/>
</dbReference>
<sequence>MENNENKYALDFSDKYFDHIKEHSKSGQKKLIDKIEILLSEIEIAPKQGTGHPEPLLGYGVRDVWSRRIDGKHRLTYEILEDKKEVFIMAAYGHYNDK</sequence>
<evidence type="ECO:0000256" key="1">
    <source>
        <dbReference type="ARBA" id="ARBA00008172"/>
    </source>
</evidence>
<comment type="similarity">
    <text evidence="1">Belongs to the YoeB family.</text>
</comment>
<dbReference type="Gene3D" id="3.30.2310.20">
    <property type="entry name" value="RelE-like"/>
    <property type="match status" value="1"/>
</dbReference>
<reference evidence="7 9" key="1">
    <citation type="submission" date="2016-02" db="EMBL/GenBank/DDBJ databases">
        <authorList>
            <person name="Holder M.E."/>
            <person name="Ajami N.J."/>
            <person name="Petrosino J.F."/>
        </authorList>
    </citation>
    <scope>NUCLEOTIDE SEQUENCE [LARGE SCALE GENOMIC DNA]</scope>
    <source>
        <strain evidence="7 9">CCUG 32990</strain>
    </source>
</reference>
<accession>A0AAX2GYA4</accession>
<evidence type="ECO:0000256" key="3">
    <source>
        <dbReference type="ARBA" id="ARBA00022722"/>
    </source>
</evidence>
<keyword evidence="4" id="KW-0255">Endonuclease</keyword>
<proteinExistence type="inferred from homology"/>
<keyword evidence="2" id="KW-1277">Toxin-antitoxin system</keyword>